<dbReference type="GO" id="GO:0005524">
    <property type="term" value="F:ATP binding"/>
    <property type="evidence" value="ECO:0007669"/>
    <property type="project" value="UniProtKB-KW"/>
</dbReference>
<evidence type="ECO:0000256" key="3">
    <source>
        <dbReference type="ARBA" id="ARBA00022777"/>
    </source>
</evidence>
<dbReference type="NCBIfam" id="TIGR01378">
    <property type="entry name" value="thi_PPkinase"/>
    <property type="match status" value="1"/>
</dbReference>
<dbReference type="SUPFAM" id="SSF63999">
    <property type="entry name" value="Thiamin pyrophosphokinase, catalytic domain"/>
    <property type="match status" value="1"/>
</dbReference>
<evidence type="ECO:0000259" key="5">
    <source>
        <dbReference type="SMART" id="SM00983"/>
    </source>
</evidence>
<dbReference type="OrthoDB" id="25149at2759"/>
<evidence type="ECO:0000313" key="6">
    <source>
        <dbReference type="EMBL" id="VDM97095.1"/>
    </source>
</evidence>
<dbReference type="AlphaFoldDB" id="A0A0N5CN35"/>
<feature type="domain" description="Thiamin pyrophosphokinase thiamin-binding" evidence="5">
    <location>
        <begin position="148"/>
        <end position="226"/>
    </location>
</feature>
<accession>A0A0N5CN35</accession>
<sequence length="237" mass="26137">MSSQLFSENFGVLWVNSPPENLSQKLTKRLWNEGVFRACTDGAANFIMPLVQNEHYLTPNLISGDFDSITTKARNFFDSQAEFVETSDPDYTDMTKSLKIIAGRINNKKLDMSKLIILGGLCGRFDHVLSSLHSLLQFSACDAMIIDGYNLLTILPKGSTHLNLTGRNAFSTGMCGVIPFVQEKTMASTVGLKWNLHNTELAFGKLISSSNEVVCDRITITTTAPVVFTAELKQGVM</sequence>
<evidence type="ECO:0000256" key="4">
    <source>
        <dbReference type="ARBA" id="ARBA00022840"/>
    </source>
</evidence>
<dbReference type="GO" id="GO:0009229">
    <property type="term" value="P:thiamine diphosphate biosynthetic process"/>
    <property type="evidence" value="ECO:0007669"/>
    <property type="project" value="InterPro"/>
</dbReference>
<dbReference type="PANTHER" id="PTHR13622:SF8">
    <property type="entry name" value="THIAMIN PYROPHOSPHOKINASE 1"/>
    <property type="match status" value="1"/>
</dbReference>
<dbReference type="EMBL" id="UYYF01000216">
    <property type="protein sequence ID" value="VDM97095.1"/>
    <property type="molecule type" value="Genomic_DNA"/>
</dbReference>
<dbReference type="Gene3D" id="3.40.50.10240">
    <property type="entry name" value="Thiamin pyrophosphokinase, catalytic domain"/>
    <property type="match status" value="1"/>
</dbReference>
<evidence type="ECO:0000313" key="7">
    <source>
        <dbReference type="Proteomes" id="UP000276776"/>
    </source>
</evidence>
<evidence type="ECO:0000256" key="2">
    <source>
        <dbReference type="ARBA" id="ARBA00022741"/>
    </source>
</evidence>
<dbReference type="InterPro" id="IPR007371">
    <property type="entry name" value="TPK_catalytic"/>
</dbReference>
<dbReference type="Pfam" id="PF04265">
    <property type="entry name" value="TPK_B1_binding"/>
    <property type="match status" value="1"/>
</dbReference>
<dbReference type="SUPFAM" id="SSF63862">
    <property type="entry name" value="Thiamin pyrophosphokinase, substrate-binding domain"/>
    <property type="match status" value="1"/>
</dbReference>
<protein>
    <submittedName>
        <fullName evidence="8">Thiamine diphosphokinase</fullName>
    </submittedName>
</protein>
<keyword evidence="7" id="KW-1185">Reference proteome</keyword>
<dbReference type="CDD" id="cd07995">
    <property type="entry name" value="TPK"/>
    <property type="match status" value="1"/>
</dbReference>
<keyword evidence="4" id="KW-0067">ATP-binding</keyword>
<dbReference type="GO" id="GO:0016301">
    <property type="term" value="F:kinase activity"/>
    <property type="evidence" value="ECO:0007669"/>
    <property type="project" value="UniProtKB-KW"/>
</dbReference>
<dbReference type="Pfam" id="PF04263">
    <property type="entry name" value="TPK_catalytic"/>
    <property type="match status" value="1"/>
</dbReference>
<dbReference type="WBParaSite" id="TCLT_0000157901-mRNA-1">
    <property type="protein sequence ID" value="TCLT_0000157901-mRNA-1"/>
    <property type="gene ID" value="TCLT_0000157901"/>
</dbReference>
<evidence type="ECO:0000313" key="8">
    <source>
        <dbReference type="WBParaSite" id="TCLT_0000157901-mRNA-1"/>
    </source>
</evidence>
<dbReference type="SMART" id="SM00983">
    <property type="entry name" value="TPK_B1_binding"/>
    <property type="match status" value="1"/>
</dbReference>
<name>A0A0N5CN35_THECL</name>
<dbReference type="GO" id="GO:0004788">
    <property type="term" value="F:thiamine diphosphokinase activity"/>
    <property type="evidence" value="ECO:0007669"/>
    <property type="project" value="InterPro"/>
</dbReference>
<organism evidence="8">
    <name type="scientific">Thelazia callipaeda</name>
    <name type="common">Oriental eyeworm</name>
    <name type="synonym">Parasitic nematode</name>
    <dbReference type="NCBI Taxonomy" id="103827"/>
    <lineage>
        <taxon>Eukaryota</taxon>
        <taxon>Metazoa</taxon>
        <taxon>Ecdysozoa</taxon>
        <taxon>Nematoda</taxon>
        <taxon>Chromadorea</taxon>
        <taxon>Rhabditida</taxon>
        <taxon>Spirurina</taxon>
        <taxon>Spiruromorpha</taxon>
        <taxon>Thelazioidea</taxon>
        <taxon>Thelaziidae</taxon>
        <taxon>Thelazia</taxon>
    </lineage>
</organism>
<dbReference type="InterPro" id="IPR007373">
    <property type="entry name" value="Thiamin_PyroPKinase_B1-bd"/>
</dbReference>
<keyword evidence="2" id="KW-0547">Nucleotide-binding</keyword>
<dbReference type="PANTHER" id="PTHR13622">
    <property type="entry name" value="THIAMIN PYROPHOSPHOKINASE"/>
    <property type="match status" value="1"/>
</dbReference>
<gene>
    <name evidence="6" type="ORF">TCLT_LOCUS1580</name>
</gene>
<dbReference type="Proteomes" id="UP000276776">
    <property type="component" value="Unassembled WGS sequence"/>
</dbReference>
<dbReference type="STRING" id="103827.A0A0N5CN35"/>
<dbReference type="GO" id="GO:0006772">
    <property type="term" value="P:thiamine metabolic process"/>
    <property type="evidence" value="ECO:0007669"/>
    <property type="project" value="InterPro"/>
</dbReference>
<dbReference type="InterPro" id="IPR006282">
    <property type="entry name" value="Thi_PPkinase"/>
</dbReference>
<proteinExistence type="predicted"/>
<dbReference type="Gene3D" id="2.60.120.320">
    <property type="entry name" value="Thiamin pyrophosphokinase, thiamin-binding domain"/>
    <property type="match status" value="1"/>
</dbReference>
<evidence type="ECO:0000256" key="1">
    <source>
        <dbReference type="ARBA" id="ARBA00022679"/>
    </source>
</evidence>
<dbReference type="GO" id="GO:0030975">
    <property type="term" value="F:thiamine binding"/>
    <property type="evidence" value="ECO:0007669"/>
    <property type="project" value="InterPro"/>
</dbReference>
<dbReference type="OMA" id="CDRITIT"/>
<keyword evidence="1" id="KW-0808">Transferase</keyword>
<dbReference type="InterPro" id="IPR036759">
    <property type="entry name" value="TPK_catalytic_sf"/>
</dbReference>
<dbReference type="InterPro" id="IPR036371">
    <property type="entry name" value="TPK_B1-bd_sf"/>
</dbReference>
<reference evidence="8" key="1">
    <citation type="submission" date="2017-02" db="UniProtKB">
        <authorList>
            <consortium name="WormBaseParasite"/>
        </authorList>
    </citation>
    <scope>IDENTIFICATION</scope>
</reference>
<dbReference type="FunFam" id="2.60.120.320:FF:000001">
    <property type="entry name" value="Thiamine pyrophosphokinase"/>
    <property type="match status" value="1"/>
</dbReference>
<reference evidence="6 7" key="2">
    <citation type="submission" date="2018-11" db="EMBL/GenBank/DDBJ databases">
        <authorList>
            <consortium name="Pathogen Informatics"/>
        </authorList>
    </citation>
    <scope>NUCLEOTIDE SEQUENCE [LARGE SCALE GENOMIC DNA]</scope>
</reference>
<keyword evidence="3" id="KW-0418">Kinase</keyword>